<reference evidence="2 3" key="1">
    <citation type="submission" date="2019-11" db="EMBL/GenBank/DDBJ databases">
        <title>Epiphytic Pseudomonas syringae from cherry orchards.</title>
        <authorList>
            <person name="Hulin M.T."/>
        </authorList>
    </citation>
    <scope>NUCLEOTIDE SEQUENCE [LARGE SCALE GENOMIC DNA]</scope>
    <source>
        <strain evidence="2 3">PA-6-9F</strain>
    </source>
</reference>
<evidence type="ECO:0000256" key="1">
    <source>
        <dbReference type="SAM" id="Phobius"/>
    </source>
</evidence>
<comment type="caution">
    <text evidence="2">The sequence shown here is derived from an EMBL/GenBank/DDBJ whole genome shotgun (WGS) entry which is preliminary data.</text>
</comment>
<dbReference type="Pfam" id="PF10746">
    <property type="entry name" value="Phage_holin_2_2"/>
    <property type="match status" value="1"/>
</dbReference>
<keyword evidence="3" id="KW-1185">Reference proteome</keyword>
<feature type="transmembrane region" description="Helical" evidence="1">
    <location>
        <begin position="39"/>
        <end position="61"/>
    </location>
</feature>
<keyword evidence="1" id="KW-0472">Membrane</keyword>
<accession>A0AAW5A3Y1</accession>
<evidence type="ECO:0008006" key="4">
    <source>
        <dbReference type="Google" id="ProtNLM"/>
    </source>
</evidence>
<gene>
    <name evidence="2" type="ORF">GIW75_03480</name>
</gene>
<keyword evidence="1" id="KW-0812">Transmembrane</keyword>
<keyword evidence="1" id="KW-1133">Transmembrane helix</keyword>
<dbReference type="GO" id="GO:0044659">
    <property type="term" value="P:viral release from host cell by cytolysis"/>
    <property type="evidence" value="ECO:0007669"/>
    <property type="project" value="InterPro"/>
</dbReference>
<protein>
    <recommendedName>
        <fullName evidence="4">Phage holin T7 family, holin superfamily II</fullName>
    </recommendedName>
</protein>
<dbReference type="Proteomes" id="UP000814172">
    <property type="component" value="Unassembled WGS sequence"/>
</dbReference>
<sequence>MQGETNLNAAQDVAVEATKAAPPIIVSGAMLFGMTPAEWVTALTVLYLLLQIGLLVPRYWAQFREWIGPNRPGAQ</sequence>
<evidence type="ECO:0000313" key="3">
    <source>
        <dbReference type="Proteomes" id="UP000814172"/>
    </source>
</evidence>
<name>A0AAW5A3Y1_9PSED</name>
<organism evidence="2 3">
    <name type="scientific">Pseudomonas proteolytica</name>
    <dbReference type="NCBI Taxonomy" id="219574"/>
    <lineage>
        <taxon>Bacteria</taxon>
        <taxon>Pseudomonadati</taxon>
        <taxon>Pseudomonadota</taxon>
        <taxon>Gammaproteobacteria</taxon>
        <taxon>Pseudomonadales</taxon>
        <taxon>Pseudomonadaceae</taxon>
        <taxon>Pseudomonas</taxon>
    </lineage>
</organism>
<dbReference type="EMBL" id="WKEW01000006">
    <property type="protein sequence ID" value="MCF5056039.1"/>
    <property type="molecule type" value="Genomic_DNA"/>
</dbReference>
<dbReference type="AlphaFoldDB" id="A0AAW5A3Y1"/>
<evidence type="ECO:0000313" key="2">
    <source>
        <dbReference type="EMBL" id="MCF5056039.1"/>
    </source>
</evidence>
<dbReference type="InterPro" id="IPR019682">
    <property type="entry name" value="Phage_T7_Gp17.5_holin"/>
</dbReference>
<proteinExistence type="predicted"/>